<dbReference type="EMBL" id="CP060436">
    <property type="protein sequence ID" value="QPM91349.1"/>
    <property type="molecule type" value="Genomic_DNA"/>
</dbReference>
<dbReference type="NCBIfam" id="TIGR02492">
    <property type="entry name" value="flgK_ends"/>
    <property type="match status" value="1"/>
</dbReference>
<evidence type="ECO:0000256" key="1">
    <source>
        <dbReference type="ARBA" id="ARBA00004365"/>
    </source>
</evidence>
<evidence type="ECO:0000256" key="5">
    <source>
        <dbReference type="ARBA" id="ARBA00022525"/>
    </source>
</evidence>
<dbReference type="OrthoDB" id="7181295at2"/>
<dbReference type="InterPro" id="IPR010930">
    <property type="entry name" value="Flg_bb/hook_C_dom"/>
</dbReference>
<evidence type="ECO:0000256" key="6">
    <source>
        <dbReference type="ARBA" id="ARBA00023143"/>
    </source>
</evidence>
<evidence type="ECO:0000259" key="7">
    <source>
        <dbReference type="Pfam" id="PF06429"/>
    </source>
</evidence>
<comment type="similarity">
    <text evidence="3">Belongs to the flagella basal body rod proteins family.</text>
</comment>
<dbReference type="GO" id="GO:0005576">
    <property type="term" value="C:extracellular region"/>
    <property type="evidence" value="ECO:0007669"/>
    <property type="project" value="UniProtKB-SubCell"/>
</dbReference>
<evidence type="ECO:0000313" key="10">
    <source>
        <dbReference type="Proteomes" id="UP000283786"/>
    </source>
</evidence>
<dbReference type="GO" id="GO:0009424">
    <property type="term" value="C:bacterial-type flagellum hook"/>
    <property type="evidence" value="ECO:0007669"/>
    <property type="project" value="InterPro"/>
</dbReference>
<evidence type="ECO:0000313" key="9">
    <source>
        <dbReference type="EMBL" id="QPM91349.1"/>
    </source>
</evidence>
<keyword evidence="6" id="KW-0975">Bacterial flagellum</keyword>
<dbReference type="PANTHER" id="PTHR30033:SF1">
    <property type="entry name" value="FLAGELLAR HOOK-ASSOCIATED PROTEIN 1"/>
    <property type="match status" value="1"/>
</dbReference>
<gene>
    <name evidence="9" type="primary">flgK</name>
    <name evidence="9" type="ORF">PSAL_026020</name>
</gene>
<dbReference type="PANTHER" id="PTHR30033">
    <property type="entry name" value="FLAGELLAR HOOK-ASSOCIATED PROTEIN 1"/>
    <property type="match status" value="1"/>
</dbReference>
<evidence type="ECO:0000256" key="2">
    <source>
        <dbReference type="ARBA" id="ARBA00004613"/>
    </source>
</evidence>
<dbReference type="GO" id="GO:0005198">
    <property type="term" value="F:structural molecule activity"/>
    <property type="evidence" value="ECO:0007669"/>
    <property type="project" value="InterPro"/>
</dbReference>
<protein>
    <recommendedName>
        <fullName evidence="4">Flagellar hook-associated protein 1</fullName>
    </recommendedName>
</protein>
<dbReference type="AlphaFoldDB" id="A0A418SB56"/>
<evidence type="ECO:0000256" key="3">
    <source>
        <dbReference type="ARBA" id="ARBA00009677"/>
    </source>
</evidence>
<organism evidence="9 10">
    <name type="scientific">Pseudooceanicola algae</name>
    <dbReference type="NCBI Taxonomy" id="1537215"/>
    <lineage>
        <taxon>Bacteria</taxon>
        <taxon>Pseudomonadati</taxon>
        <taxon>Pseudomonadota</taxon>
        <taxon>Alphaproteobacteria</taxon>
        <taxon>Rhodobacterales</taxon>
        <taxon>Paracoccaceae</taxon>
        <taxon>Pseudooceanicola</taxon>
    </lineage>
</organism>
<feature type="domain" description="Flagellar hook-associated protein FlgK helical" evidence="8">
    <location>
        <begin position="94"/>
        <end position="322"/>
    </location>
</feature>
<dbReference type="Proteomes" id="UP000283786">
    <property type="component" value="Chromosome"/>
</dbReference>
<dbReference type="Pfam" id="PF06429">
    <property type="entry name" value="Flg_bbr_C"/>
    <property type="match status" value="1"/>
</dbReference>
<accession>A0A418SB56</accession>
<name>A0A418SB56_9RHOB</name>
<keyword evidence="9" id="KW-0969">Cilium</keyword>
<keyword evidence="9" id="KW-0966">Cell projection</keyword>
<keyword evidence="5" id="KW-0964">Secreted</keyword>
<comment type="subcellular location">
    <subcellularLocation>
        <location evidence="1">Bacterial flagellum</location>
    </subcellularLocation>
    <subcellularLocation>
        <location evidence="2">Secreted</location>
    </subcellularLocation>
</comment>
<proteinExistence type="inferred from homology"/>
<reference evidence="9 10" key="1">
    <citation type="submission" date="2020-08" db="EMBL/GenBank/DDBJ databases">
        <title>Genome sequence of Rhodobacteraceae bacterium Lw-13e.</title>
        <authorList>
            <person name="Poehlein A."/>
            <person name="Wolter L."/>
            <person name="Daniel R."/>
            <person name="Brinkhoff T."/>
        </authorList>
    </citation>
    <scope>NUCLEOTIDE SEQUENCE [LARGE SCALE GENOMIC DNA]</scope>
    <source>
        <strain evidence="9 10">Lw-13e</strain>
    </source>
</reference>
<dbReference type="Pfam" id="PF22638">
    <property type="entry name" value="FlgK_D1"/>
    <property type="match status" value="1"/>
</dbReference>
<evidence type="ECO:0000256" key="4">
    <source>
        <dbReference type="ARBA" id="ARBA00016244"/>
    </source>
</evidence>
<sequence length="484" mass="51206">MSLSGALSNALSGLTMSQRAASVVSSNVANALNDGYGRRELEVSSRGVGSYGGVRIDGVVRHMDNKLVSEWRMAGSGNAYAETSATYQTRMEGLTGTPEDADSLVSRLAGFETSLISAAARPDLPERLTGVLNAATDLADTFQDISDGIQTIREEADAEIDATVDRTNVLLEQVHTQNVSIRKAINLGDDANSLRDHRQSVIDELSEIIPVLEADRGDGSVALYTPGGAILIDGSPATLDFTRTNTITPHLTRDSGFLSGLTINGIAVETDTINDPIGGARLSALFEIRDVFAVEAQANLDTAARDMIERFQDAGVDTTRAAGDAGLFTDGGLVFDSADEIGVSARIAVNAIVDPDQGGATWHLRDGLGATVAGSASDASLIYDMKDALNTRRTPTSAVFGTEALSATSLGSSFMSIVSSDRNTADQDLAFANTRTAELKERLLTDGVDTDAEMQRMLLVEQTYSANARLVQTIEEMLDILMGI</sequence>
<feature type="domain" description="Flagellar basal-body/hook protein C-terminal" evidence="7">
    <location>
        <begin position="447"/>
        <end position="482"/>
    </location>
</feature>
<dbReference type="GO" id="GO:0044780">
    <property type="term" value="P:bacterial-type flagellum assembly"/>
    <property type="evidence" value="ECO:0007669"/>
    <property type="project" value="InterPro"/>
</dbReference>
<keyword evidence="9" id="KW-0282">Flagellum</keyword>
<dbReference type="KEGG" id="palw:PSAL_026020"/>
<evidence type="ECO:0000259" key="8">
    <source>
        <dbReference type="Pfam" id="PF22638"/>
    </source>
</evidence>
<keyword evidence="10" id="KW-1185">Reference proteome</keyword>
<dbReference type="InterPro" id="IPR053927">
    <property type="entry name" value="FlgK_helical"/>
</dbReference>
<dbReference type="InterPro" id="IPR002371">
    <property type="entry name" value="FlgK"/>
</dbReference>
<dbReference type="RefSeq" id="WP_119841059.1">
    <property type="nucleotide sequence ID" value="NZ_CP060436.1"/>
</dbReference>